<accession>T1C7R9</accession>
<gene>
    <name evidence="2" type="ORF">B1B_01326</name>
</gene>
<reference evidence="2" key="2">
    <citation type="journal article" date="2014" name="ISME J.">
        <title>Microbial stratification in low pH oxic and suboxic macroscopic growths along an acid mine drainage.</title>
        <authorList>
            <person name="Mendez-Garcia C."/>
            <person name="Mesa V."/>
            <person name="Sprenger R.R."/>
            <person name="Richter M."/>
            <person name="Diez M.S."/>
            <person name="Solano J."/>
            <person name="Bargiela R."/>
            <person name="Golyshina O.V."/>
            <person name="Manteca A."/>
            <person name="Ramos J.L."/>
            <person name="Gallego J.R."/>
            <person name="Llorente I."/>
            <person name="Martins Dos Santos V.A."/>
            <person name="Jensen O.N."/>
            <person name="Pelaez A.I."/>
            <person name="Sanchez J."/>
            <person name="Ferrer M."/>
        </authorList>
    </citation>
    <scope>NUCLEOTIDE SEQUENCE</scope>
</reference>
<dbReference type="EMBL" id="AUZY01000925">
    <property type="protein sequence ID" value="EQD76978.1"/>
    <property type="molecule type" value="Genomic_DNA"/>
</dbReference>
<dbReference type="InterPro" id="IPR002560">
    <property type="entry name" value="Transposase_DDE"/>
</dbReference>
<evidence type="ECO:0000259" key="1">
    <source>
        <dbReference type="Pfam" id="PF01610"/>
    </source>
</evidence>
<comment type="caution">
    <text evidence="2">The sequence shown here is derived from an EMBL/GenBank/DDBJ whole genome shotgun (WGS) entry which is preliminary data.</text>
</comment>
<feature type="domain" description="Transposase IS204/IS1001/IS1096/IS1165 DDE" evidence="1">
    <location>
        <begin position="158"/>
        <end position="397"/>
    </location>
</feature>
<dbReference type="NCBIfam" id="NF033550">
    <property type="entry name" value="transpos_ISL3"/>
    <property type="match status" value="1"/>
</dbReference>
<name>T1C7R9_9ZZZZ</name>
<sequence>MELTTLLNRGYHFKGFGYGKTRFAQASPHTIEVEVIPRPGSKPYCSGCGERRSGYDQLPERAFQFIPFWGFAVFFRYARRRVDCPQCGVVAELLPWAEGKHHLTMAYMQFLATWARKLSWWEVSRSCHASWDQVYRSVEWVVRWGLDHRVLGPIKAFGVDEIAYSRGHKYLTLAYQIEAGMVRLLWVGKERTVQTFEGFFTMLGQETCAGIEFVCSDMWRPYIRVIRERCSQAVHILDRFHIVAKMNDALDEVRAEEARTLTRKGQEPVLKKSRWCLLKRSENLTTPQKGRLKELLRYNLKSVRAYLLKEDFQQLWSYQSPTWAGKFLDAWCTATVRSRIEPMKKIARMCRRHRELILNWFKAKGQISNGVVEGLNNKAKLTIRKSYGFRSPEILEMALLHALGKLPEPKLTHEFY</sequence>
<dbReference type="PANTHER" id="PTHR33498">
    <property type="entry name" value="TRANSPOSASE FOR INSERTION SEQUENCE ELEMENT IS1557"/>
    <property type="match status" value="1"/>
</dbReference>
<reference evidence="2" key="1">
    <citation type="submission" date="2013-08" db="EMBL/GenBank/DDBJ databases">
        <authorList>
            <person name="Mendez C."/>
            <person name="Richter M."/>
            <person name="Ferrer M."/>
            <person name="Sanchez J."/>
        </authorList>
    </citation>
    <scope>NUCLEOTIDE SEQUENCE</scope>
</reference>
<dbReference type="PANTHER" id="PTHR33498:SF1">
    <property type="entry name" value="TRANSPOSASE FOR INSERTION SEQUENCE ELEMENT IS1557"/>
    <property type="match status" value="1"/>
</dbReference>
<protein>
    <submittedName>
        <fullName evidence="2">Transposase, IS204/IS1001/IS1096/IS1165 family protein</fullName>
    </submittedName>
</protein>
<dbReference type="AlphaFoldDB" id="T1C7R9"/>
<organism evidence="2">
    <name type="scientific">mine drainage metagenome</name>
    <dbReference type="NCBI Taxonomy" id="410659"/>
    <lineage>
        <taxon>unclassified sequences</taxon>
        <taxon>metagenomes</taxon>
        <taxon>ecological metagenomes</taxon>
    </lineage>
</organism>
<dbReference type="Pfam" id="PF01610">
    <property type="entry name" value="DDE_Tnp_ISL3"/>
    <property type="match status" value="1"/>
</dbReference>
<dbReference type="InterPro" id="IPR047951">
    <property type="entry name" value="Transpos_ISL3"/>
</dbReference>
<proteinExistence type="predicted"/>
<evidence type="ECO:0000313" key="2">
    <source>
        <dbReference type="EMBL" id="EQD76978.1"/>
    </source>
</evidence>